<dbReference type="InterPro" id="IPR011657">
    <property type="entry name" value="CNT_C_dom"/>
</dbReference>
<evidence type="ECO:0000256" key="6">
    <source>
        <dbReference type="ARBA" id="ARBA00023136"/>
    </source>
</evidence>
<feature type="transmembrane region" description="Helical" evidence="7">
    <location>
        <begin position="6"/>
        <end position="23"/>
    </location>
</feature>
<feature type="transmembrane region" description="Helical" evidence="7">
    <location>
        <begin position="388"/>
        <end position="409"/>
    </location>
</feature>
<dbReference type="RefSeq" id="WP_284373064.1">
    <property type="nucleotide sequence ID" value="NZ_BSNJ01000005.1"/>
</dbReference>
<evidence type="ECO:0000256" key="1">
    <source>
        <dbReference type="ARBA" id="ARBA00004651"/>
    </source>
</evidence>
<feature type="transmembrane region" description="Helical" evidence="7">
    <location>
        <begin position="349"/>
        <end position="376"/>
    </location>
</feature>
<proteinExistence type="inferred from homology"/>
<dbReference type="InterPro" id="IPR002668">
    <property type="entry name" value="CNT_N_dom"/>
</dbReference>
<protein>
    <recommendedName>
        <fullName evidence="7">Nucleoside permease</fullName>
    </recommendedName>
</protein>
<dbReference type="Pfam" id="PF01773">
    <property type="entry name" value="Nucleos_tra2_N"/>
    <property type="match status" value="1"/>
</dbReference>
<feature type="domain" description="Concentrative nucleoside transporter N-terminal" evidence="8">
    <location>
        <begin position="9"/>
        <end position="82"/>
    </location>
</feature>
<sequence>MNHPAFGLVGIMLLFAIAIAFSSDRRAISPRIVLASFALQVAIAVLVLFVPVGKTALGALASGFQTLLDYSNDGISFMFGPLGDPSNLGFIFFVRVLPVIIFFAALMEVLYYLKIMPIIVQWGGRFMQWVTGTRPIESLNTVANIFVGQAEAPLSLKPYLKNISKFELFTIMVSGLASIAGSVMAGYVEMGIRADFLIAAAFMSAPAGLMMAKIIMPVPKDVAAAEPVAKIEMAEERKEYSNVFLAAANGAQTGVQIAIAVAAMLIAFISLIALVNGLLGWLGGLFGLDGLSIQYILGWIFSPVMWSIGIPWEEARIGGAIFGEKVVLNEFIAYLSLIDVQDELSPKSVTILTFALCGFANFASIGILLGGLGTIIPERKAEIARMGLKAVFAASLANLMSAALAGILVGL</sequence>
<comment type="subcellular location">
    <subcellularLocation>
        <location evidence="1">Cell membrane</location>
        <topology evidence="1">Multi-pass membrane protein</topology>
    </subcellularLocation>
</comment>
<evidence type="ECO:0000313" key="12">
    <source>
        <dbReference type="Proteomes" id="UP001161390"/>
    </source>
</evidence>
<evidence type="ECO:0000256" key="5">
    <source>
        <dbReference type="ARBA" id="ARBA00022989"/>
    </source>
</evidence>
<gene>
    <name evidence="11" type="ORF">GCM10007854_24300</name>
</gene>
<evidence type="ECO:0000256" key="3">
    <source>
        <dbReference type="ARBA" id="ARBA00022475"/>
    </source>
</evidence>
<keyword evidence="6 7" id="KW-0472">Membrane</keyword>
<evidence type="ECO:0000256" key="7">
    <source>
        <dbReference type="RuleBase" id="RU362018"/>
    </source>
</evidence>
<feature type="transmembrane region" description="Helical" evidence="7">
    <location>
        <begin position="166"/>
        <end position="188"/>
    </location>
</feature>
<reference evidence="11" key="1">
    <citation type="journal article" date="2014" name="Int. J. Syst. Evol. Microbiol.">
        <title>Complete genome of a new Firmicutes species belonging to the dominant human colonic microbiota ('Ruminococcus bicirculans') reveals two chromosomes and a selective capacity to utilize plant glucans.</title>
        <authorList>
            <consortium name="NISC Comparative Sequencing Program"/>
            <person name="Wegmann U."/>
            <person name="Louis P."/>
            <person name="Goesmann A."/>
            <person name="Henrissat B."/>
            <person name="Duncan S.H."/>
            <person name="Flint H.J."/>
        </authorList>
    </citation>
    <scope>NUCLEOTIDE SEQUENCE</scope>
    <source>
        <strain evidence="11">NBRC 108216</strain>
    </source>
</reference>
<dbReference type="NCBIfam" id="TIGR00804">
    <property type="entry name" value="nupC"/>
    <property type="match status" value="1"/>
</dbReference>
<keyword evidence="5 7" id="KW-1133">Transmembrane helix</keyword>
<keyword evidence="4 7" id="KW-0812">Transmembrane</keyword>
<keyword evidence="3" id="KW-1003">Cell membrane</keyword>
<evidence type="ECO:0000256" key="4">
    <source>
        <dbReference type="ARBA" id="ARBA00022692"/>
    </source>
</evidence>
<feature type="transmembrane region" description="Helical" evidence="7">
    <location>
        <begin position="257"/>
        <end position="279"/>
    </location>
</feature>
<comment type="similarity">
    <text evidence="2 7">Belongs to the concentrative nucleoside transporter (CNT) (TC 2.A.41) family.</text>
</comment>
<accession>A0ABQ5V328</accession>
<dbReference type="Pfam" id="PF07670">
    <property type="entry name" value="Gate"/>
    <property type="match status" value="1"/>
</dbReference>
<name>A0ABQ5V328_9PROT</name>
<dbReference type="EMBL" id="BSNJ01000005">
    <property type="protein sequence ID" value="GLQ21475.1"/>
    <property type="molecule type" value="Genomic_DNA"/>
</dbReference>
<dbReference type="InterPro" id="IPR018270">
    <property type="entry name" value="C_nuclsd_transpt_met_bac"/>
</dbReference>
<feature type="domain" description="Nucleoside transporter/FeoB GTPase Gate" evidence="10">
    <location>
        <begin position="93"/>
        <end position="191"/>
    </location>
</feature>
<evidence type="ECO:0000259" key="8">
    <source>
        <dbReference type="Pfam" id="PF01773"/>
    </source>
</evidence>
<feature type="transmembrane region" description="Helical" evidence="7">
    <location>
        <begin position="88"/>
        <end position="113"/>
    </location>
</feature>
<reference evidence="11" key="2">
    <citation type="submission" date="2023-01" db="EMBL/GenBank/DDBJ databases">
        <title>Draft genome sequence of Algimonas porphyrae strain NBRC 108216.</title>
        <authorList>
            <person name="Sun Q."/>
            <person name="Mori K."/>
        </authorList>
    </citation>
    <scope>NUCLEOTIDE SEQUENCE</scope>
    <source>
        <strain evidence="11">NBRC 108216</strain>
    </source>
</reference>
<feature type="domain" description="Concentrative nucleoside transporter C-terminal" evidence="9">
    <location>
        <begin position="197"/>
        <end position="406"/>
    </location>
</feature>
<dbReference type="Proteomes" id="UP001161390">
    <property type="component" value="Unassembled WGS sequence"/>
</dbReference>
<dbReference type="InterPro" id="IPR011642">
    <property type="entry name" value="Gate_dom"/>
</dbReference>
<evidence type="ECO:0000313" key="11">
    <source>
        <dbReference type="EMBL" id="GLQ21475.1"/>
    </source>
</evidence>
<dbReference type="PANTHER" id="PTHR10590">
    <property type="entry name" value="SODIUM/NUCLEOSIDE COTRANSPORTER"/>
    <property type="match status" value="1"/>
</dbReference>
<comment type="caution">
    <text evidence="11">The sequence shown here is derived from an EMBL/GenBank/DDBJ whole genome shotgun (WGS) entry which is preliminary data.</text>
</comment>
<organism evidence="11 12">
    <name type="scientific">Algimonas porphyrae</name>
    <dbReference type="NCBI Taxonomy" id="1128113"/>
    <lineage>
        <taxon>Bacteria</taxon>
        <taxon>Pseudomonadati</taxon>
        <taxon>Pseudomonadota</taxon>
        <taxon>Alphaproteobacteria</taxon>
        <taxon>Maricaulales</taxon>
        <taxon>Robiginitomaculaceae</taxon>
        <taxon>Algimonas</taxon>
    </lineage>
</organism>
<comment type="caution">
    <text evidence="7">Lacks conserved residue(s) required for the propagation of feature annotation.</text>
</comment>
<dbReference type="Pfam" id="PF07662">
    <property type="entry name" value="Nucleos_tra2_C"/>
    <property type="match status" value="1"/>
</dbReference>
<keyword evidence="12" id="KW-1185">Reference proteome</keyword>
<dbReference type="InterPro" id="IPR008276">
    <property type="entry name" value="C_nuclsd_transpt"/>
</dbReference>
<evidence type="ECO:0000259" key="9">
    <source>
        <dbReference type="Pfam" id="PF07662"/>
    </source>
</evidence>
<keyword evidence="7" id="KW-0813">Transport</keyword>
<evidence type="ECO:0000256" key="2">
    <source>
        <dbReference type="ARBA" id="ARBA00009033"/>
    </source>
</evidence>
<dbReference type="PANTHER" id="PTHR10590:SF4">
    <property type="entry name" value="SOLUTE CARRIER FAMILY 28 MEMBER 3"/>
    <property type="match status" value="1"/>
</dbReference>
<evidence type="ECO:0000259" key="10">
    <source>
        <dbReference type="Pfam" id="PF07670"/>
    </source>
</evidence>
<feature type="transmembrane region" description="Helical" evidence="7">
    <location>
        <begin position="32"/>
        <end position="52"/>
    </location>
</feature>